<proteinExistence type="inferred from homology"/>
<dbReference type="Gene3D" id="3.20.20.80">
    <property type="entry name" value="Glycosidases"/>
    <property type="match status" value="1"/>
</dbReference>
<dbReference type="RefSeq" id="WP_002514268.1">
    <property type="nucleotide sequence ID" value="NZ_CABIZT010000005.1"/>
</dbReference>
<dbReference type="InterPro" id="IPR017853">
    <property type="entry name" value="GH"/>
</dbReference>
<evidence type="ECO:0000259" key="3">
    <source>
        <dbReference type="Pfam" id="PF01055"/>
    </source>
</evidence>
<keyword evidence="2" id="KW-0378">Hydrolase</keyword>
<dbReference type="InterPro" id="IPR000322">
    <property type="entry name" value="Glyco_hydro_31_TIM"/>
</dbReference>
<evidence type="ECO:0000256" key="2">
    <source>
        <dbReference type="RuleBase" id="RU361185"/>
    </source>
</evidence>
<dbReference type="KEGG" id="cacn:RN83_07765"/>
<evidence type="ECO:0000313" key="4">
    <source>
        <dbReference type="EMBL" id="AXM05732.1"/>
    </source>
</evidence>
<name>A0AAD0QKV6_CUTAC</name>
<organism evidence="4 5">
    <name type="scientific">Cutibacterium acnes</name>
    <name type="common">Propionibacterium acnes</name>
    <dbReference type="NCBI Taxonomy" id="1747"/>
    <lineage>
        <taxon>Bacteria</taxon>
        <taxon>Bacillati</taxon>
        <taxon>Actinomycetota</taxon>
        <taxon>Actinomycetes</taxon>
        <taxon>Propionibacteriales</taxon>
        <taxon>Propionibacteriaceae</taxon>
        <taxon>Cutibacterium</taxon>
    </lineage>
</organism>
<keyword evidence="2" id="KW-0326">Glycosidase</keyword>
<sequence length="105" mass="11531">MTMVVRSHPKVGMPRSRASVTTTQYGGATTHYGWWSHDIGGHLFGSRDDELMARWAQFGVLSPINRLHSTEIGSKEPWHCADLSLAGQPPIPCYLPVTSLADGLQ</sequence>
<feature type="domain" description="Glycoside hydrolase family 31 TIM barrel" evidence="3">
    <location>
        <begin position="30"/>
        <end position="81"/>
    </location>
</feature>
<dbReference type="GO" id="GO:0005975">
    <property type="term" value="P:carbohydrate metabolic process"/>
    <property type="evidence" value="ECO:0007669"/>
    <property type="project" value="InterPro"/>
</dbReference>
<evidence type="ECO:0000313" key="5">
    <source>
        <dbReference type="Proteomes" id="UP000256621"/>
    </source>
</evidence>
<evidence type="ECO:0000256" key="1">
    <source>
        <dbReference type="ARBA" id="ARBA00007806"/>
    </source>
</evidence>
<reference evidence="4 5" key="1">
    <citation type="submission" date="2018-08" db="EMBL/GenBank/DDBJ databases">
        <title>Genome sequencing of Cutibacterium acnes KCOM 1315.</title>
        <authorList>
            <person name="Kook J.-K."/>
            <person name="Park S.-N."/>
            <person name="Lim Y.K."/>
        </authorList>
    </citation>
    <scope>NUCLEOTIDE SEQUENCE [LARGE SCALE GENOMIC DNA]</scope>
    <source>
        <strain evidence="4 5">KCOM 1315</strain>
    </source>
</reference>
<dbReference type="Pfam" id="PF01055">
    <property type="entry name" value="Glyco_hydro_31_2nd"/>
    <property type="match status" value="1"/>
</dbReference>
<dbReference type="SUPFAM" id="SSF51445">
    <property type="entry name" value="(Trans)glycosidases"/>
    <property type="match status" value="1"/>
</dbReference>
<dbReference type="GO" id="GO:0004553">
    <property type="term" value="F:hydrolase activity, hydrolyzing O-glycosyl compounds"/>
    <property type="evidence" value="ECO:0007669"/>
    <property type="project" value="InterPro"/>
</dbReference>
<dbReference type="EMBL" id="CP031442">
    <property type="protein sequence ID" value="AXM05732.1"/>
    <property type="molecule type" value="Genomic_DNA"/>
</dbReference>
<dbReference type="AlphaFoldDB" id="A0AAD0QKV6"/>
<comment type="similarity">
    <text evidence="1 2">Belongs to the glycosyl hydrolase 31 family.</text>
</comment>
<dbReference type="Proteomes" id="UP000256621">
    <property type="component" value="Chromosome"/>
</dbReference>
<accession>A0AAD0QKV6</accession>
<gene>
    <name evidence="4" type="ORF">DXN06_00015</name>
</gene>
<protein>
    <recommendedName>
        <fullName evidence="3">Glycoside hydrolase family 31 TIM barrel domain-containing protein</fullName>
    </recommendedName>
</protein>